<dbReference type="InterPro" id="IPR029063">
    <property type="entry name" value="SAM-dependent_MTases_sf"/>
</dbReference>
<evidence type="ECO:0000313" key="11">
    <source>
        <dbReference type="Proteomes" id="UP000030023"/>
    </source>
</evidence>
<comment type="subcellular location">
    <subcellularLocation>
        <location evidence="7">Cytoplasm</location>
    </subcellularLocation>
</comment>
<evidence type="ECO:0000256" key="4">
    <source>
        <dbReference type="ARBA" id="ARBA00022691"/>
    </source>
</evidence>
<dbReference type="PANTHER" id="PTHR11727:SF7">
    <property type="entry name" value="DIMETHYLADENOSINE TRANSFERASE-RELATED"/>
    <property type="match status" value="1"/>
</dbReference>
<evidence type="ECO:0000256" key="2">
    <source>
        <dbReference type="ARBA" id="ARBA00022603"/>
    </source>
</evidence>
<keyword evidence="7" id="KW-0963">Cytoplasm</keyword>
<feature type="binding site" evidence="7 8">
    <location>
        <position position="31"/>
    </location>
    <ligand>
        <name>S-adenosyl-L-methionine</name>
        <dbReference type="ChEBI" id="CHEBI:59789"/>
    </ligand>
</feature>
<comment type="similarity">
    <text evidence="7">Belongs to the class I-like SAM-binding methyltransferase superfamily. rRNA adenine N(6)-methyltransferase family. RsmA subfamily.</text>
</comment>
<keyword evidence="4 7" id="KW-0949">S-adenosyl-L-methionine</keyword>
<dbReference type="SMART" id="SM00650">
    <property type="entry name" value="rADc"/>
    <property type="match status" value="1"/>
</dbReference>
<keyword evidence="5 7" id="KW-0694">RNA-binding</keyword>
<feature type="domain" description="Ribosomal RNA adenine methylase transferase N-terminal" evidence="9">
    <location>
        <begin position="38"/>
        <end position="209"/>
    </location>
</feature>
<accession>A0ABR4XPY3</accession>
<comment type="catalytic activity">
    <reaction evidence="6">
        <text>adenosine(2085) in 23S rRNA + 2 S-adenosyl-L-methionine = N(6)-dimethyladenosine(2085) in 23S rRNA + 2 S-adenosyl-L-homocysteine + 2 H(+)</text>
        <dbReference type="Rhea" id="RHEA:42784"/>
        <dbReference type="Rhea" id="RHEA-COMP:10237"/>
        <dbReference type="Rhea" id="RHEA-COMP:10238"/>
        <dbReference type="ChEBI" id="CHEBI:15378"/>
        <dbReference type="ChEBI" id="CHEBI:57856"/>
        <dbReference type="ChEBI" id="CHEBI:59789"/>
        <dbReference type="ChEBI" id="CHEBI:74411"/>
        <dbReference type="ChEBI" id="CHEBI:74493"/>
        <dbReference type="EC" id="2.1.1.184"/>
    </reaction>
</comment>
<proteinExistence type="inferred from homology"/>
<dbReference type="NCBIfam" id="TIGR00755">
    <property type="entry name" value="ksgA"/>
    <property type="match status" value="1"/>
</dbReference>
<feature type="binding site" evidence="7 8">
    <location>
        <position position="124"/>
    </location>
    <ligand>
        <name>S-adenosyl-L-methionine</name>
        <dbReference type="ChEBI" id="CHEBI:59789"/>
    </ligand>
</feature>
<dbReference type="CDD" id="cd02440">
    <property type="entry name" value="AdoMet_MTases"/>
    <property type="match status" value="1"/>
</dbReference>
<evidence type="ECO:0000313" key="10">
    <source>
        <dbReference type="EMBL" id="KGO30837.1"/>
    </source>
</evidence>
<dbReference type="InterPro" id="IPR020596">
    <property type="entry name" value="rRNA_Ade_Mease_Trfase_CS"/>
</dbReference>
<evidence type="ECO:0000256" key="3">
    <source>
        <dbReference type="ARBA" id="ARBA00022679"/>
    </source>
</evidence>
<evidence type="ECO:0000256" key="8">
    <source>
        <dbReference type="PROSITE-ProRule" id="PRU01026"/>
    </source>
</evidence>
<feature type="binding site" evidence="7 8">
    <location>
        <position position="104"/>
    </location>
    <ligand>
        <name>S-adenosyl-L-methionine</name>
        <dbReference type="ChEBI" id="CHEBI:59789"/>
    </ligand>
</feature>
<name>A0ABR4XPY3_9LACO</name>
<evidence type="ECO:0000256" key="1">
    <source>
        <dbReference type="ARBA" id="ARBA00022552"/>
    </source>
</evidence>
<evidence type="ECO:0000259" key="9">
    <source>
        <dbReference type="SMART" id="SM00650"/>
    </source>
</evidence>
<evidence type="ECO:0000256" key="6">
    <source>
        <dbReference type="ARBA" id="ARBA00049167"/>
    </source>
</evidence>
<dbReference type="PANTHER" id="PTHR11727">
    <property type="entry name" value="DIMETHYLADENOSINE TRANSFERASE"/>
    <property type="match status" value="1"/>
</dbReference>
<feature type="binding site" evidence="7 8">
    <location>
        <position position="33"/>
    </location>
    <ligand>
        <name>S-adenosyl-L-methionine</name>
        <dbReference type="ChEBI" id="CHEBI:59789"/>
    </ligand>
</feature>
<dbReference type="Proteomes" id="UP000030023">
    <property type="component" value="Unassembled WGS sequence"/>
</dbReference>
<dbReference type="SUPFAM" id="SSF53335">
    <property type="entry name" value="S-adenosyl-L-methionine-dependent methyltransferases"/>
    <property type="match status" value="1"/>
</dbReference>
<comment type="function">
    <text evidence="7">Specifically dimethylates two adjacent adenosines (A1518 and A1519) in the loop of a conserved hairpin near the 3'-end of 16S rRNA in the 30S particle. May play a critical role in biogenesis of 30S subunits.</text>
</comment>
<keyword evidence="2 7" id="KW-0489">Methyltransferase</keyword>
<dbReference type="PROSITE" id="PS01131">
    <property type="entry name" value="RRNA_A_DIMETH"/>
    <property type="match status" value="1"/>
</dbReference>
<feature type="binding site" evidence="7 8">
    <location>
        <position position="58"/>
    </location>
    <ligand>
        <name>S-adenosyl-L-methionine</name>
        <dbReference type="ChEBI" id="CHEBI:59789"/>
    </ligand>
</feature>
<keyword evidence="1 7" id="KW-0698">rRNA processing</keyword>
<reference evidence="10 11" key="1">
    <citation type="journal article" date="2014" name="Antonie Van Leeuwenhoek">
        <title>Oenococcus alcoholitolerans sp. nov., a lactic acid bacteria isolated from cachaca and ethanol fermentation processes.</title>
        <authorList>
            <person name="Badotti F."/>
            <person name="Moreira A.P."/>
            <person name="Tonon L.A."/>
            <person name="de Lucena B.T."/>
            <person name="Gomes Fde C."/>
            <person name="Kruger R."/>
            <person name="Thompson C.C."/>
            <person name="de Morais M.A.Jr."/>
            <person name="Rosa C.A."/>
            <person name="Thompson F.L."/>
        </authorList>
    </citation>
    <scope>NUCLEOTIDE SEQUENCE [LARGE SCALE GENOMIC DNA]</scope>
    <source>
        <strain evidence="10 11">UFRJ-M7.2.18</strain>
    </source>
</reference>
<dbReference type="PROSITE" id="PS51689">
    <property type="entry name" value="SAM_RNA_A_N6_MT"/>
    <property type="match status" value="1"/>
</dbReference>
<organism evidence="10 11">
    <name type="scientific">Oenococcus alcoholitolerans</name>
    <dbReference type="NCBI Taxonomy" id="931074"/>
    <lineage>
        <taxon>Bacteria</taxon>
        <taxon>Bacillati</taxon>
        <taxon>Bacillota</taxon>
        <taxon>Bacilli</taxon>
        <taxon>Lactobacillales</taxon>
        <taxon>Lactobacillaceae</taxon>
        <taxon>Oenococcus</taxon>
    </lineage>
</organism>
<sequence length="220" mass="24634">MNKIPAIGTPVRTQAIINQYGLWASKRLGQNFLIDLNVLQKIVEQAKVTDRDIVVEIGPGIGALTEQLALHAKEVFAYEIDKKLIPVLHDTLSGFSNIEIIFQDILKADFAELKGHQPVKVVANLPYYITTPILFALLKSRLDFTSFTVMMQKEVARRIQAGPGSKDYGELSLAVQYYLDVDGIFDVDRRSFLPQPGVDSSVISLVKKEFQTFRLPRTAV</sequence>
<comment type="caution">
    <text evidence="10">The sequence shown here is derived from an EMBL/GenBank/DDBJ whole genome shotgun (WGS) entry which is preliminary data.</text>
</comment>
<dbReference type="InterPro" id="IPR011530">
    <property type="entry name" value="rRNA_adenine_dimethylase"/>
</dbReference>
<keyword evidence="11" id="KW-1185">Reference proteome</keyword>
<dbReference type="InterPro" id="IPR001737">
    <property type="entry name" value="KsgA/Erm"/>
</dbReference>
<feature type="binding site" evidence="7 8">
    <location>
        <position position="79"/>
    </location>
    <ligand>
        <name>S-adenosyl-L-methionine</name>
        <dbReference type="ChEBI" id="CHEBI:59789"/>
    </ligand>
</feature>
<dbReference type="EMBL" id="AXCV01000322">
    <property type="protein sequence ID" value="KGO30837.1"/>
    <property type="molecule type" value="Genomic_DNA"/>
</dbReference>
<dbReference type="Gene3D" id="3.40.50.150">
    <property type="entry name" value="Vaccinia Virus protein VP39"/>
    <property type="match status" value="1"/>
</dbReference>
<dbReference type="EC" id="2.1.1.182" evidence="7"/>
<dbReference type="HAMAP" id="MF_00607">
    <property type="entry name" value="16SrRNA_methyltr_A"/>
    <property type="match status" value="1"/>
</dbReference>
<evidence type="ECO:0000256" key="5">
    <source>
        <dbReference type="ARBA" id="ARBA00022884"/>
    </source>
</evidence>
<dbReference type="Pfam" id="PF00398">
    <property type="entry name" value="RrnaAD"/>
    <property type="match status" value="1"/>
</dbReference>
<protein>
    <recommendedName>
        <fullName evidence="7">Ribosomal RNA small subunit methyltransferase A</fullName>
        <ecNumber evidence="7">2.1.1.182</ecNumber>
    </recommendedName>
    <alternativeName>
        <fullName evidence="7">16S rRNA (adenine(1518)-N(6)/adenine(1519)-N(6))-dimethyltransferase</fullName>
    </alternativeName>
    <alternativeName>
        <fullName evidence="7">16S rRNA dimethyladenosine transferase</fullName>
    </alternativeName>
    <alternativeName>
        <fullName evidence="7">16S rRNA dimethylase</fullName>
    </alternativeName>
    <alternativeName>
        <fullName evidence="7">S-adenosylmethionine-6-N', N'-adenosyl(rRNA) dimethyltransferase</fullName>
    </alternativeName>
</protein>
<comment type="catalytic activity">
    <reaction evidence="7">
        <text>adenosine(1518)/adenosine(1519) in 16S rRNA + 4 S-adenosyl-L-methionine = N(6)-dimethyladenosine(1518)/N(6)-dimethyladenosine(1519) in 16S rRNA + 4 S-adenosyl-L-homocysteine + 4 H(+)</text>
        <dbReference type="Rhea" id="RHEA:19609"/>
        <dbReference type="Rhea" id="RHEA-COMP:10232"/>
        <dbReference type="Rhea" id="RHEA-COMP:10233"/>
        <dbReference type="ChEBI" id="CHEBI:15378"/>
        <dbReference type="ChEBI" id="CHEBI:57856"/>
        <dbReference type="ChEBI" id="CHEBI:59789"/>
        <dbReference type="ChEBI" id="CHEBI:74411"/>
        <dbReference type="ChEBI" id="CHEBI:74493"/>
        <dbReference type="EC" id="2.1.1.182"/>
    </reaction>
</comment>
<gene>
    <name evidence="7" type="primary">rsmA</name>
    <name evidence="7" type="synonym">ksgA</name>
    <name evidence="10" type="ORF">Q757_06725</name>
</gene>
<keyword evidence="3 7" id="KW-0808">Transferase</keyword>
<evidence type="ECO:0000256" key="7">
    <source>
        <dbReference type="HAMAP-Rule" id="MF_00607"/>
    </source>
</evidence>
<dbReference type="InterPro" id="IPR020598">
    <property type="entry name" value="rRNA_Ade_methylase_Trfase_N"/>
</dbReference>